<dbReference type="Gramene" id="OGLUM11G21310.1">
    <property type="protein sequence ID" value="OGLUM11G21310.1"/>
    <property type="gene ID" value="OGLUM11G21310"/>
</dbReference>
<dbReference type="HOGENOM" id="CLU_2088592_0_0_1"/>
<reference evidence="1" key="2">
    <citation type="submission" date="2018-05" db="EMBL/GenBank/DDBJ databases">
        <title>OgluRS3 (Oryza glumaepatula Reference Sequence Version 3).</title>
        <authorList>
            <person name="Zhang J."/>
            <person name="Kudrna D."/>
            <person name="Lee S."/>
            <person name="Talag J."/>
            <person name="Welchert J."/>
            <person name="Wing R.A."/>
        </authorList>
    </citation>
    <scope>NUCLEOTIDE SEQUENCE [LARGE SCALE GENOMIC DNA]</scope>
</reference>
<accession>A0A0E0BLX4</accession>
<dbReference type="AlphaFoldDB" id="A0A0E0BLX4"/>
<dbReference type="EnsemblPlants" id="OGLUM11G21310.1">
    <property type="protein sequence ID" value="OGLUM11G21310.1"/>
    <property type="gene ID" value="OGLUM11G21310"/>
</dbReference>
<name>A0A0E0BLX4_9ORYZ</name>
<evidence type="ECO:0000313" key="1">
    <source>
        <dbReference type="EnsemblPlants" id="OGLUM11G21310.1"/>
    </source>
</evidence>
<protein>
    <submittedName>
        <fullName evidence="1">Uncharacterized protein</fullName>
    </submittedName>
</protein>
<sequence>MMTPVAVLRSCSQSLIRLLTSWKFASNSSLPRILESKESTPPLRRHDLTSWSAWSRAFLSLLRISVLACSVGSSSSLAATCCSWPPFTIWATCFTRWASSWQRFLFRRRGAKAGMLQ</sequence>
<keyword evidence="2" id="KW-1185">Reference proteome</keyword>
<evidence type="ECO:0000313" key="2">
    <source>
        <dbReference type="Proteomes" id="UP000026961"/>
    </source>
</evidence>
<organism evidence="1">
    <name type="scientific">Oryza glumipatula</name>
    <dbReference type="NCBI Taxonomy" id="40148"/>
    <lineage>
        <taxon>Eukaryota</taxon>
        <taxon>Viridiplantae</taxon>
        <taxon>Streptophyta</taxon>
        <taxon>Embryophyta</taxon>
        <taxon>Tracheophyta</taxon>
        <taxon>Spermatophyta</taxon>
        <taxon>Magnoliopsida</taxon>
        <taxon>Liliopsida</taxon>
        <taxon>Poales</taxon>
        <taxon>Poaceae</taxon>
        <taxon>BOP clade</taxon>
        <taxon>Oryzoideae</taxon>
        <taxon>Oryzeae</taxon>
        <taxon>Oryzinae</taxon>
        <taxon>Oryza</taxon>
    </lineage>
</organism>
<dbReference type="Proteomes" id="UP000026961">
    <property type="component" value="Chromosome 11"/>
</dbReference>
<reference evidence="1" key="1">
    <citation type="submission" date="2015-04" db="UniProtKB">
        <authorList>
            <consortium name="EnsemblPlants"/>
        </authorList>
    </citation>
    <scope>IDENTIFICATION</scope>
</reference>
<proteinExistence type="predicted"/>